<dbReference type="AlphaFoldDB" id="A0A914YU35"/>
<evidence type="ECO:0000313" key="1">
    <source>
        <dbReference type="Proteomes" id="UP000887577"/>
    </source>
</evidence>
<organism evidence="1 2">
    <name type="scientific">Panagrolaimus superbus</name>
    <dbReference type="NCBI Taxonomy" id="310955"/>
    <lineage>
        <taxon>Eukaryota</taxon>
        <taxon>Metazoa</taxon>
        <taxon>Ecdysozoa</taxon>
        <taxon>Nematoda</taxon>
        <taxon>Chromadorea</taxon>
        <taxon>Rhabditida</taxon>
        <taxon>Tylenchina</taxon>
        <taxon>Panagrolaimomorpha</taxon>
        <taxon>Panagrolaimoidea</taxon>
        <taxon>Panagrolaimidae</taxon>
        <taxon>Panagrolaimus</taxon>
    </lineage>
</organism>
<reference evidence="2" key="1">
    <citation type="submission" date="2022-11" db="UniProtKB">
        <authorList>
            <consortium name="WormBaseParasite"/>
        </authorList>
    </citation>
    <scope>IDENTIFICATION</scope>
</reference>
<name>A0A914YU35_9BILA</name>
<protein>
    <submittedName>
        <fullName evidence="2">MULE transposase domain-containing protein</fullName>
    </submittedName>
</protein>
<dbReference type="WBParaSite" id="PSU_v2.g3171.t1">
    <property type="protein sequence ID" value="PSU_v2.g3171.t1"/>
    <property type="gene ID" value="PSU_v2.g3171"/>
</dbReference>
<evidence type="ECO:0000313" key="2">
    <source>
        <dbReference type="WBParaSite" id="PSU_v2.g3171.t1"/>
    </source>
</evidence>
<keyword evidence="1" id="KW-1185">Reference proteome</keyword>
<proteinExistence type="predicted"/>
<dbReference type="Proteomes" id="UP000887577">
    <property type="component" value="Unplaced"/>
</dbReference>
<sequence>MDPHAAFLEVFKNAKTKNVDFELACNYSFYRKQYGRWHQQRFDHCTLQSIAEKYRTLYCEDIRWLDHSDKDVAVFATADIYRQMANCKILVADATFATCPEGLRQVFVIHGLVENEKGAEWVPLLLAIMKKKTEINYEKVMDCIKKAWTRLDIKPVTERVHCDYEAAEGNALKNLFGIEKIFGCYFHYNQIIIKKLDYFKFKYAYLMIKGDKAIPEYRSIRTWIRCMMALPLLPKEYAKFLWEAVLHELPKPPKSENDLYWPTEEMEKFKAYFIKNWINFLNFDSSDFEEPESIKNLWHITACYELELKSQKFFGFVPKYMGH</sequence>
<accession>A0A914YU35</accession>